<dbReference type="InterPro" id="IPR006685">
    <property type="entry name" value="MscS_channel_2nd"/>
</dbReference>
<dbReference type="Pfam" id="PF00924">
    <property type="entry name" value="MS_channel_2nd"/>
    <property type="match status" value="1"/>
</dbReference>
<dbReference type="GO" id="GO:0008381">
    <property type="term" value="F:mechanosensitive monoatomic ion channel activity"/>
    <property type="evidence" value="ECO:0007669"/>
    <property type="project" value="InterPro"/>
</dbReference>
<dbReference type="EMBL" id="JBDKWZ010000005">
    <property type="protein sequence ID" value="MEN7548345.1"/>
    <property type="molecule type" value="Genomic_DNA"/>
</dbReference>
<feature type="domain" description="Mechanosensitive ion channel MscS C-terminal" evidence="9">
    <location>
        <begin position="177"/>
        <end position="260"/>
    </location>
</feature>
<evidence type="ECO:0000313" key="11">
    <source>
        <dbReference type="EMBL" id="MEN7548345.1"/>
    </source>
</evidence>
<proteinExistence type="inferred from homology"/>
<dbReference type="InterPro" id="IPR011014">
    <property type="entry name" value="MscS_channel_TM-2"/>
</dbReference>
<comment type="subcellular location">
    <subcellularLocation>
        <location evidence="1">Cell membrane</location>
        <topology evidence="1">Multi-pass membrane protein</topology>
    </subcellularLocation>
</comment>
<dbReference type="InterPro" id="IPR010920">
    <property type="entry name" value="LSM_dom_sf"/>
</dbReference>
<evidence type="ECO:0000313" key="12">
    <source>
        <dbReference type="Proteomes" id="UP001403385"/>
    </source>
</evidence>
<dbReference type="Pfam" id="PF05552">
    <property type="entry name" value="MS_channel_1st_1"/>
    <property type="match status" value="1"/>
</dbReference>
<comment type="similarity">
    <text evidence="2">Belongs to the MscS (TC 1.A.23) family.</text>
</comment>
<keyword evidence="4 7" id="KW-0812">Transmembrane</keyword>
<feature type="transmembrane region" description="Helical" evidence="7">
    <location>
        <begin position="22"/>
        <end position="47"/>
    </location>
</feature>
<evidence type="ECO:0000256" key="4">
    <source>
        <dbReference type="ARBA" id="ARBA00022692"/>
    </source>
</evidence>
<dbReference type="PANTHER" id="PTHR30221:SF1">
    <property type="entry name" value="SMALL-CONDUCTANCE MECHANOSENSITIVE CHANNEL"/>
    <property type="match status" value="1"/>
</dbReference>
<dbReference type="Gene3D" id="1.10.287.1260">
    <property type="match status" value="1"/>
</dbReference>
<dbReference type="SUPFAM" id="SSF82861">
    <property type="entry name" value="Mechanosensitive channel protein MscS (YggB), transmembrane region"/>
    <property type="match status" value="1"/>
</dbReference>
<accession>A0AAW9S9B9</accession>
<protein>
    <submittedName>
        <fullName evidence="11">Mechanosensitive ion channel domain-containing protein</fullName>
    </submittedName>
</protein>
<dbReference type="InterPro" id="IPR045275">
    <property type="entry name" value="MscS_archaea/bacteria_type"/>
</dbReference>
<evidence type="ECO:0000256" key="7">
    <source>
        <dbReference type="SAM" id="Phobius"/>
    </source>
</evidence>
<dbReference type="Proteomes" id="UP001403385">
    <property type="component" value="Unassembled WGS sequence"/>
</dbReference>
<dbReference type="Pfam" id="PF21088">
    <property type="entry name" value="MS_channel_1st"/>
    <property type="match status" value="1"/>
</dbReference>
<feature type="transmembrane region" description="Helical" evidence="7">
    <location>
        <begin position="59"/>
        <end position="81"/>
    </location>
</feature>
<comment type="caution">
    <text evidence="11">The sequence shown here is derived from an EMBL/GenBank/DDBJ whole genome shotgun (WGS) entry which is preliminary data.</text>
</comment>
<dbReference type="InterPro" id="IPR011066">
    <property type="entry name" value="MscS_channel_C_sf"/>
</dbReference>
<evidence type="ECO:0000259" key="8">
    <source>
        <dbReference type="Pfam" id="PF00924"/>
    </source>
</evidence>
<dbReference type="GO" id="GO:0005886">
    <property type="term" value="C:plasma membrane"/>
    <property type="evidence" value="ECO:0007669"/>
    <property type="project" value="UniProtKB-SubCell"/>
</dbReference>
<evidence type="ECO:0000256" key="6">
    <source>
        <dbReference type="ARBA" id="ARBA00023136"/>
    </source>
</evidence>
<keyword evidence="12" id="KW-1185">Reference proteome</keyword>
<evidence type="ECO:0000259" key="10">
    <source>
        <dbReference type="Pfam" id="PF21088"/>
    </source>
</evidence>
<feature type="domain" description="Mechanosensitive ion channel transmembrane helices 2/3" evidence="10">
    <location>
        <begin position="67"/>
        <end position="103"/>
    </location>
</feature>
<dbReference type="InterPro" id="IPR049142">
    <property type="entry name" value="MS_channel_1st"/>
</dbReference>
<evidence type="ECO:0000256" key="3">
    <source>
        <dbReference type="ARBA" id="ARBA00022475"/>
    </source>
</evidence>
<dbReference type="Pfam" id="PF21082">
    <property type="entry name" value="MS_channel_3rd"/>
    <property type="match status" value="1"/>
</dbReference>
<keyword evidence="6 7" id="KW-0472">Membrane</keyword>
<keyword evidence="3" id="KW-1003">Cell membrane</keyword>
<feature type="transmembrane region" description="Helical" evidence="7">
    <location>
        <begin position="87"/>
        <end position="118"/>
    </location>
</feature>
<name>A0AAW9S9B9_9BACT</name>
<dbReference type="InterPro" id="IPR049278">
    <property type="entry name" value="MS_channel_C"/>
</dbReference>
<dbReference type="Gene3D" id="2.30.30.60">
    <property type="match status" value="1"/>
</dbReference>
<evidence type="ECO:0000259" key="9">
    <source>
        <dbReference type="Pfam" id="PF21082"/>
    </source>
</evidence>
<dbReference type="SUPFAM" id="SSF50182">
    <property type="entry name" value="Sm-like ribonucleoproteins"/>
    <property type="match status" value="1"/>
</dbReference>
<dbReference type="AlphaFoldDB" id="A0AAW9S9B9"/>
<gene>
    <name evidence="11" type="ORF">AAG747_10530</name>
</gene>
<sequence length="272" mass="29800">MEQLNNYTDEGIRLLMEYAPKVLLAIIVLIVGWSIINSIVGMMARILQKKEVDPSLTPFLKSVSGVLLKAVLLISVAEMVGVETTSFVAILGAAGLAVGLALQGSLSNFAGGVLILIFKPFKVGNVIEAQGYTGKVHEIQIFTTVLKTFDNKTIIIPNGPLASGNIVNYSTEELRRVDMSFGIGYGDDIDKAKQIILDLIAADDRVLEEPAAPFVRVSELADSSVNFAVRVWCQAVDYWDIYFDMQEKVKKAFDEKGVSIPFPQVDAHIYQK</sequence>
<organism evidence="11 12">
    <name type="scientific">Rapidithrix thailandica</name>
    <dbReference type="NCBI Taxonomy" id="413964"/>
    <lineage>
        <taxon>Bacteria</taxon>
        <taxon>Pseudomonadati</taxon>
        <taxon>Bacteroidota</taxon>
        <taxon>Cytophagia</taxon>
        <taxon>Cytophagales</taxon>
        <taxon>Flammeovirgaceae</taxon>
        <taxon>Rapidithrix</taxon>
    </lineage>
</organism>
<evidence type="ECO:0000256" key="1">
    <source>
        <dbReference type="ARBA" id="ARBA00004651"/>
    </source>
</evidence>
<dbReference type="PANTHER" id="PTHR30221">
    <property type="entry name" value="SMALL-CONDUCTANCE MECHANOSENSITIVE CHANNEL"/>
    <property type="match status" value="1"/>
</dbReference>
<dbReference type="RefSeq" id="WP_346821124.1">
    <property type="nucleotide sequence ID" value="NZ_JBDKWZ010000005.1"/>
</dbReference>
<dbReference type="InterPro" id="IPR023408">
    <property type="entry name" value="MscS_beta-dom_sf"/>
</dbReference>
<feature type="domain" description="Mechanosensitive ion channel MscS" evidence="8">
    <location>
        <begin position="105"/>
        <end position="170"/>
    </location>
</feature>
<reference evidence="11 12" key="1">
    <citation type="submission" date="2024-04" db="EMBL/GenBank/DDBJ databases">
        <title>Novel genus in family Flammeovirgaceae.</title>
        <authorList>
            <person name="Nguyen T.H."/>
            <person name="Vuong T.Q."/>
            <person name="Le H."/>
            <person name="Kim S.-G."/>
        </authorList>
    </citation>
    <scope>NUCLEOTIDE SEQUENCE [LARGE SCALE GENOMIC DNA]</scope>
    <source>
        <strain evidence="11 12">JCM 23209</strain>
    </source>
</reference>
<evidence type="ECO:0000256" key="2">
    <source>
        <dbReference type="ARBA" id="ARBA00008017"/>
    </source>
</evidence>
<dbReference type="InterPro" id="IPR008910">
    <property type="entry name" value="MSC_TM_helix"/>
</dbReference>
<evidence type="ECO:0000256" key="5">
    <source>
        <dbReference type="ARBA" id="ARBA00022989"/>
    </source>
</evidence>
<keyword evidence="5 7" id="KW-1133">Transmembrane helix</keyword>
<dbReference type="Gene3D" id="3.30.70.100">
    <property type="match status" value="1"/>
</dbReference>
<dbReference type="SUPFAM" id="SSF82689">
    <property type="entry name" value="Mechanosensitive channel protein MscS (YggB), C-terminal domain"/>
    <property type="match status" value="1"/>
</dbReference>